<gene>
    <name evidence="1" type="ORF">NDU88_006404</name>
</gene>
<reference evidence="1" key="1">
    <citation type="journal article" date="2022" name="bioRxiv">
        <title>Sequencing and chromosome-scale assembly of the giantPleurodeles waltlgenome.</title>
        <authorList>
            <person name="Brown T."/>
            <person name="Elewa A."/>
            <person name="Iarovenko S."/>
            <person name="Subramanian E."/>
            <person name="Araus A.J."/>
            <person name="Petzold A."/>
            <person name="Susuki M."/>
            <person name="Suzuki K.-i.T."/>
            <person name="Hayashi T."/>
            <person name="Toyoda A."/>
            <person name="Oliveira C."/>
            <person name="Osipova E."/>
            <person name="Leigh N.D."/>
            <person name="Simon A."/>
            <person name="Yun M.H."/>
        </authorList>
    </citation>
    <scope>NUCLEOTIDE SEQUENCE</scope>
    <source>
        <strain evidence="1">20211129_DDA</strain>
        <tissue evidence="1">Liver</tissue>
    </source>
</reference>
<dbReference type="EMBL" id="JANPWB010000005">
    <property type="protein sequence ID" value="KAJ1189660.1"/>
    <property type="molecule type" value="Genomic_DNA"/>
</dbReference>
<sequence>MTPSLFLGSRPRSWARDRTFTGCRLTARLQIFLPPRRFLVSVPVQGYPGLFLQFLPAAERCQREGGGEKRDLRSLARALQGRLRAPCPDSQSSPLNAGVIRQASRHHEPIPLARPGLPVFWPHSLAAILARAVSDRIAQNRGQEGSETLPPV</sequence>
<accession>A0AAV7UMV6</accession>
<name>A0AAV7UMV6_PLEWA</name>
<keyword evidence="2" id="KW-1185">Reference proteome</keyword>
<comment type="caution">
    <text evidence="1">The sequence shown here is derived from an EMBL/GenBank/DDBJ whole genome shotgun (WGS) entry which is preliminary data.</text>
</comment>
<protein>
    <submittedName>
        <fullName evidence="1">Uncharacterized protein</fullName>
    </submittedName>
</protein>
<evidence type="ECO:0000313" key="2">
    <source>
        <dbReference type="Proteomes" id="UP001066276"/>
    </source>
</evidence>
<dbReference type="AlphaFoldDB" id="A0AAV7UMV6"/>
<proteinExistence type="predicted"/>
<evidence type="ECO:0000313" key="1">
    <source>
        <dbReference type="EMBL" id="KAJ1189660.1"/>
    </source>
</evidence>
<organism evidence="1 2">
    <name type="scientific">Pleurodeles waltl</name>
    <name type="common">Iberian ribbed newt</name>
    <dbReference type="NCBI Taxonomy" id="8319"/>
    <lineage>
        <taxon>Eukaryota</taxon>
        <taxon>Metazoa</taxon>
        <taxon>Chordata</taxon>
        <taxon>Craniata</taxon>
        <taxon>Vertebrata</taxon>
        <taxon>Euteleostomi</taxon>
        <taxon>Amphibia</taxon>
        <taxon>Batrachia</taxon>
        <taxon>Caudata</taxon>
        <taxon>Salamandroidea</taxon>
        <taxon>Salamandridae</taxon>
        <taxon>Pleurodelinae</taxon>
        <taxon>Pleurodeles</taxon>
    </lineage>
</organism>
<dbReference type="Proteomes" id="UP001066276">
    <property type="component" value="Chromosome 3_1"/>
</dbReference>